<dbReference type="Proteomes" id="UP001174050">
    <property type="component" value="Unassembled WGS sequence"/>
</dbReference>
<gene>
    <name evidence="2" type="ORF">QWM81_12950</name>
</gene>
<keyword evidence="3" id="KW-1185">Reference proteome</keyword>
<protein>
    <recommendedName>
        <fullName evidence="4">CAP domain-containing protein</fullName>
    </recommendedName>
</protein>
<reference evidence="2" key="1">
    <citation type="submission" date="2023-06" db="EMBL/GenBank/DDBJ databases">
        <title>WGS-Sequencing of Streptomyces ficellus isolate 21 collected from sand in Gara Djebilet Iron Mine in Algeria.</title>
        <authorList>
            <person name="Zegers G.P."/>
            <person name="Gomez A."/>
            <person name="Gueddou A."/>
            <person name="Zahara A.F."/>
            <person name="Worth M."/>
            <person name="Sevigny J.L."/>
            <person name="Tisa L."/>
        </authorList>
    </citation>
    <scope>NUCLEOTIDE SEQUENCE</scope>
    <source>
        <strain evidence="2">AS11</strain>
    </source>
</reference>
<organism evidence="2 3">
    <name type="scientific">Streptomyces ficellus</name>
    <dbReference type="NCBI Taxonomy" id="1977088"/>
    <lineage>
        <taxon>Bacteria</taxon>
        <taxon>Bacillati</taxon>
        <taxon>Actinomycetota</taxon>
        <taxon>Actinomycetes</taxon>
        <taxon>Kitasatosporales</taxon>
        <taxon>Streptomycetaceae</taxon>
        <taxon>Streptomyces</taxon>
    </lineage>
</organism>
<dbReference type="EMBL" id="JAUEPL010000015">
    <property type="protein sequence ID" value="MDN3294943.1"/>
    <property type="molecule type" value="Genomic_DNA"/>
</dbReference>
<dbReference type="RefSeq" id="WP_290111978.1">
    <property type="nucleotide sequence ID" value="NZ_JAUEPL010000015.1"/>
</dbReference>
<sequence length="107" mass="10782">MRRRAGTYQGIGTVIAGAVTVATVVTGDLMAGDTDGDTDVPSGTGAEPQDASTPRAGGAEAMSTATGYAQRVVELVNTERARYGCPPVRVNSTLRTAAQGHAPPPPG</sequence>
<evidence type="ECO:0000313" key="3">
    <source>
        <dbReference type="Proteomes" id="UP001174050"/>
    </source>
</evidence>
<feature type="region of interest" description="Disordered" evidence="1">
    <location>
        <begin position="29"/>
        <end position="61"/>
    </location>
</feature>
<comment type="caution">
    <text evidence="2">The sequence shown here is derived from an EMBL/GenBank/DDBJ whole genome shotgun (WGS) entry which is preliminary data.</text>
</comment>
<evidence type="ECO:0000313" key="2">
    <source>
        <dbReference type="EMBL" id="MDN3294943.1"/>
    </source>
</evidence>
<proteinExistence type="predicted"/>
<dbReference type="Gene3D" id="3.40.33.10">
    <property type="entry name" value="CAP"/>
    <property type="match status" value="1"/>
</dbReference>
<evidence type="ECO:0000256" key="1">
    <source>
        <dbReference type="SAM" id="MobiDB-lite"/>
    </source>
</evidence>
<accession>A0ABT7Z606</accession>
<dbReference type="InterPro" id="IPR035940">
    <property type="entry name" value="CAP_sf"/>
</dbReference>
<name>A0ABT7Z606_9ACTN</name>
<evidence type="ECO:0008006" key="4">
    <source>
        <dbReference type="Google" id="ProtNLM"/>
    </source>
</evidence>
<dbReference type="SUPFAM" id="SSF55797">
    <property type="entry name" value="PR-1-like"/>
    <property type="match status" value="1"/>
</dbReference>